<accession>A0ABP9J9K9</accession>
<evidence type="ECO:0000313" key="3">
    <source>
        <dbReference type="Proteomes" id="UP001500427"/>
    </source>
</evidence>
<feature type="region of interest" description="Disordered" evidence="1">
    <location>
        <begin position="70"/>
        <end position="106"/>
    </location>
</feature>
<evidence type="ECO:0000256" key="1">
    <source>
        <dbReference type="SAM" id="MobiDB-lite"/>
    </source>
</evidence>
<proteinExistence type="predicted"/>
<sequence length="106" mass="11299">MGDRRHEVGERLAGAGAGLDEQVLARVDRVRHGVGHLHLTGPLGAAHPRHRGVEEVVERGGSRHWIRVCRGDGRPRHLSPGRGTDVTPPSAPLSAPAPGHRSFIGV</sequence>
<protein>
    <submittedName>
        <fullName evidence="2">Uncharacterized protein</fullName>
    </submittedName>
</protein>
<dbReference type="EMBL" id="BAABIW010000010">
    <property type="protein sequence ID" value="GAA5023384.1"/>
    <property type="molecule type" value="Genomic_DNA"/>
</dbReference>
<evidence type="ECO:0000313" key="2">
    <source>
        <dbReference type="EMBL" id="GAA5023384.1"/>
    </source>
</evidence>
<name>A0ABP9J9K9_9MICO</name>
<dbReference type="Proteomes" id="UP001500427">
    <property type="component" value="Unassembled WGS sequence"/>
</dbReference>
<organism evidence="2 3">
    <name type="scientific">Terrabacter aeriphilus</name>
    <dbReference type="NCBI Taxonomy" id="515662"/>
    <lineage>
        <taxon>Bacteria</taxon>
        <taxon>Bacillati</taxon>
        <taxon>Actinomycetota</taxon>
        <taxon>Actinomycetes</taxon>
        <taxon>Micrococcales</taxon>
        <taxon>Intrasporangiaceae</taxon>
        <taxon>Terrabacter</taxon>
    </lineage>
</organism>
<reference evidence="3" key="1">
    <citation type="journal article" date="2019" name="Int. J. Syst. Evol. Microbiol.">
        <title>The Global Catalogue of Microorganisms (GCM) 10K type strain sequencing project: providing services to taxonomists for standard genome sequencing and annotation.</title>
        <authorList>
            <consortium name="The Broad Institute Genomics Platform"/>
            <consortium name="The Broad Institute Genome Sequencing Center for Infectious Disease"/>
            <person name="Wu L."/>
            <person name="Ma J."/>
        </authorList>
    </citation>
    <scope>NUCLEOTIDE SEQUENCE [LARGE SCALE GENOMIC DNA]</scope>
    <source>
        <strain evidence="3">JCM 17687</strain>
    </source>
</reference>
<comment type="caution">
    <text evidence="2">The sequence shown here is derived from an EMBL/GenBank/DDBJ whole genome shotgun (WGS) entry which is preliminary data.</text>
</comment>
<gene>
    <name evidence="2" type="ORF">GCM10023258_14660</name>
</gene>
<keyword evidence="3" id="KW-1185">Reference proteome</keyword>